<feature type="chain" id="PRO_5034627308" evidence="2">
    <location>
        <begin position="24"/>
        <end position="153"/>
    </location>
</feature>
<keyword evidence="1" id="KW-0812">Transmembrane</keyword>
<keyword evidence="4" id="KW-1185">Reference proteome</keyword>
<evidence type="ECO:0000313" key="3">
    <source>
        <dbReference type="EMBL" id="KAG2185839.1"/>
    </source>
</evidence>
<organism evidence="3 4">
    <name type="scientific">Mortierella isabellina</name>
    <name type="common">Filamentous fungus</name>
    <name type="synonym">Umbelopsis isabellina</name>
    <dbReference type="NCBI Taxonomy" id="91625"/>
    <lineage>
        <taxon>Eukaryota</taxon>
        <taxon>Fungi</taxon>
        <taxon>Fungi incertae sedis</taxon>
        <taxon>Mucoromycota</taxon>
        <taxon>Mucoromycotina</taxon>
        <taxon>Umbelopsidomycetes</taxon>
        <taxon>Umbelopsidales</taxon>
        <taxon>Umbelopsidaceae</taxon>
        <taxon>Umbelopsis</taxon>
    </lineage>
</organism>
<accession>A0A8H7Q694</accession>
<keyword evidence="2" id="KW-0732">Signal</keyword>
<proteinExistence type="predicted"/>
<evidence type="ECO:0000256" key="1">
    <source>
        <dbReference type="SAM" id="Phobius"/>
    </source>
</evidence>
<sequence>MTGIAWSLACAVIFSLSAQQAIAQVQNPSTEYGNNGQQTGVPQVVGAGPTSVMTSPDFDSNDETATSDNQSWISSHYHWVIILVICLLVAGGLIYYCARSIIVTHKKMKKSQQDVMPLQYRQDYNAPPHVNESMYPPPMYSYEPPKYEQAGRY</sequence>
<evidence type="ECO:0000256" key="2">
    <source>
        <dbReference type="SAM" id="SignalP"/>
    </source>
</evidence>
<feature type="signal peptide" evidence="2">
    <location>
        <begin position="1"/>
        <end position="23"/>
    </location>
</feature>
<dbReference type="AlphaFoldDB" id="A0A8H7Q694"/>
<dbReference type="EMBL" id="JAEPQZ010000001">
    <property type="protein sequence ID" value="KAG2185839.1"/>
    <property type="molecule type" value="Genomic_DNA"/>
</dbReference>
<gene>
    <name evidence="3" type="ORF">INT43_002276</name>
</gene>
<reference evidence="3" key="1">
    <citation type="submission" date="2020-12" db="EMBL/GenBank/DDBJ databases">
        <title>Metabolic potential, ecology and presence of endohyphal bacteria is reflected in genomic diversity of Mucoromycotina.</title>
        <authorList>
            <person name="Muszewska A."/>
            <person name="Okrasinska A."/>
            <person name="Steczkiewicz K."/>
            <person name="Drgas O."/>
            <person name="Orlowska M."/>
            <person name="Perlinska-Lenart U."/>
            <person name="Aleksandrzak-Piekarczyk T."/>
            <person name="Szatraj K."/>
            <person name="Zielenkiewicz U."/>
            <person name="Pilsyk S."/>
            <person name="Malc E."/>
            <person name="Mieczkowski P."/>
            <person name="Kruszewska J.S."/>
            <person name="Biernat P."/>
            <person name="Pawlowska J."/>
        </authorList>
    </citation>
    <scope>NUCLEOTIDE SEQUENCE</scope>
    <source>
        <strain evidence="3">WA0000067209</strain>
    </source>
</reference>
<dbReference type="OrthoDB" id="2405199at2759"/>
<name>A0A8H7Q694_MORIS</name>
<keyword evidence="1" id="KW-0472">Membrane</keyword>
<feature type="transmembrane region" description="Helical" evidence="1">
    <location>
        <begin position="77"/>
        <end position="98"/>
    </location>
</feature>
<protein>
    <submittedName>
        <fullName evidence="3">Uncharacterized protein</fullName>
    </submittedName>
</protein>
<comment type="caution">
    <text evidence="3">The sequence shown here is derived from an EMBL/GenBank/DDBJ whole genome shotgun (WGS) entry which is preliminary data.</text>
</comment>
<dbReference type="Proteomes" id="UP000654370">
    <property type="component" value="Unassembled WGS sequence"/>
</dbReference>
<evidence type="ECO:0000313" key="4">
    <source>
        <dbReference type="Proteomes" id="UP000654370"/>
    </source>
</evidence>
<keyword evidence="1" id="KW-1133">Transmembrane helix</keyword>